<dbReference type="SMART" id="SM00853">
    <property type="entry name" value="MutL_C"/>
    <property type="match status" value="1"/>
</dbReference>
<dbReference type="SMART" id="SM01340">
    <property type="entry name" value="DNA_mis_repair"/>
    <property type="match status" value="1"/>
</dbReference>
<feature type="domain" description="DNA mismatch repair protein S5" evidence="6">
    <location>
        <begin position="207"/>
        <end position="321"/>
    </location>
</feature>
<dbReference type="Pfam" id="PF08676">
    <property type="entry name" value="MutL_C"/>
    <property type="match status" value="1"/>
</dbReference>
<reference evidence="7" key="1">
    <citation type="journal article" date="2020" name="mSystems">
        <title>Genome- and Community-Level Interaction Insights into Carbon Utilization and Element Cycling Functions of Hydrothermarchaeota in Hydrothermal Sediment.</title>
        <authorList>
            <person name="Zhou Z."/>
            <person name="Liu Y."/>
            <person name="Xu W."/>
            <person name="Pan J."/>
            <person name="Luo Z.H."/>
            <person name="Li M."/>
        </authorList>
    </citation>
    <scope>NUCLEOTIDE SEQUENCE [LARGE SCALE GENOMIC DNA]</scope>
    <source>
        <strain evidence="7">SpSt-774</strain>
    </source>
</reference>
<keyword evidence="7" id="KW-0378">Hydrolase</keyword>
<dbReference type="FunFam" id="3.30.565.10:FF:000003">
    <property type="entry name" value="DNA mismatch repair endonuclease MutL"/>
    <property type="match status" value="1"/>
</dbReference>
<dbReference type="InterPro" id="IPR020667">
    <property type="entry name" value="DNA_mismatch_repair_MutL"/>
</dbReference>
<dbReference type="InterPro" id="IPR038973">
    <property type="entry name" value="MutL/Mlh/Pms-like"/>
</dbReference>
<evidence type="ECO:0000256" key="4">
    <source>
        <dbReference type="HAMAP-Rule" id="MF_00149"/>
    </source>
</evidence>
<evidence type="ECO:0000256" key="1">
    <source>
        <dbReference type="ARBA" id="ARBA00006082"/>
    </source>
</evidence>
<name>A0A7C4TAS8_UNCW3</name>
<dbReference type="CDD" id="cd16926">
    <property type="entry name" value="HATPase_MutL-MLH-PMS-like"/>
    <property type="match status" value="1"/>
</dbReference>
<dbReference type="SUPFAM" id="SSF118116">
    <property type="entry name" value="DNA mismatch repair protein MutL"/>
    <property type="match status" value="1"/>
</dbReference>
<dbReference type="InterPro" id="IPR002099">
    <property type="entry name" value="MutL/Mlh/PMS"/>
</dbReference>
<dbReference type="NCBIfam" id="TIGR00585">
    <property type="entry name" value="mutl"/>
    <property type="match status" value="1"/>
</dbReference>
<comment type="caution">
    <text evidence="7">The sequence shown here is derived from an EMBL/GenBank/DDBJ whole genome shotgun (WGS) entry which is preliminary data.</text>
</comment>
<dbReference type="Gene3D" id="3.30.565.10">
    <property type="entry name" value="Histidine kinase-like ATPase, C-terminal domain"/>
    <property type="match status" value="1"/>
</dbReference>
<dbReference type="GO" id="GO:0032300">
    <property type="term" value="C:mismatch repair complex"/>
    <property type="evidence" value="ECO:0007669"/>
    <property type="project" value="InterPro"/>
</dbReference>
<evidence type="ECO:0000256" key="2">
    <source>
        <dbReference type="ARBA" id="ARBA00022763"/>
    </source>
</evidence>
<dbReference type="Gene3D" id="3.30.1540.20">
    <property type="entry name" value="MutL, C-terminal domain, dimerisation subdomain"/>
    <property type="match status" value="1"/>
</dbReference>
<dbReference type="GO" id="GO:0016887">
    <property type="term" value="F:ATP hydrolysis activity"/>
    <property type="evidence" value="ECO:0007669"/>
    <property type="project" value="InterPro"/>
</dbReference>
<dbReference type="InterPro" id="IPR036890">
    <property type="entry name" value="HATPase_C_sf"/>
</dbReference>
<dbReference type="EMBL" id="DTGZ01000023">
    <property type="protein sequence ID" value="HGV96904.1"/>
    <property type="molecule type" value="Genomic_DNA"/>
</dbReference>
<gene>
    <name evidence="4 7" type="primary">mutL</name>
    <name evidence="7" type="ORF">ENV60_01225</name>
</gene>
<dbReference type="SUPFAM" id="SSF55874">
    <property type="entry name" value="ATPase domain of HSP90 chaperone/DNA topoisomerase II/histidine kinase"/>
    <property type="match status" value="1"/>
</dbReference>
<evidence type="ECO:0000259" key="6">
    <source>
        <dbReference type="SMART" id="SM01340"/>
    </source>
</evidence>
<protein>
    <recommendedName>
        <fullName evidence="4">DNA mismatch repair protein MutL</fullName>
    </recommendedName>
</protein>
<evidence type="ECO:0000256" key="3">
    <source>
        <dbReference type="ARBA" id="ARBA00023204"/>
    </source>
</evidence>
<comment type="similarity">
    <text evidence="1 4">Belongs to the DNA mismatch repair MutL/HexB family.</text>
</comment>
<dbReference type="PROSITE" id="PS00058">
    <property type="entry name" value="DNA_MISMATCH_REPAIR_1"/>
    <property type="match status" value="1"/>
</dbReference>
<dbReference type="HAMAP" id="MF_00149">
    <property type="entry name" value="DNA_mis_repair"/>
    <property type="match status" value="1"/>
</dbReference>
<dbReference type="InterPro" id="IPR014762">
    <property type="entry name" value="DNA_mismatch_repair_CS"/>
</dbReference>
<dbReference type="InterPro" id="IPR014721">
    <property type="entry name" value="Ribsml_uS5_D2-typ_fold_subgr"/>
</dbReference>
<accession>A0A7C4TAS8</accession>
<dbReference type="GO" id="GO:0140664">
    <property type="term" value="F:ATP-dependent DNA damage sensor activity"/>
    <property type="evidence" value="ECO:0007669"/>
    <property type="project" value="InterPro"/>
</dbReference>
<dbReference type="InterPro" id="IPR042120">
    <property type="entry name" value="MutL_C_dimsub"/>
</dbReference>
<evidence type="ECO:0000259" key="5">
    <source>
        <dbReference type="SMART" id="SM00853"/>
    </source>
</evidence>
<dbReference type="GO" id="GO:0006298">
    <property type="term" value="P:mismatch repair"/>
    <property type="evidence" value="ECO:0007669"/>
    <property type="project" value="UniProtKB-UniRule"/>
</dbReference>
<dbReference type="PANTHER" id="PTHR10073:SF12">
    <property type="entry name" value="DNA MISMATCH REPAIR PROTEIN MLH1"/>
    <property type="match status" value="1"/>
</dbReference>
<organism evidence="7">
    <name type="scientific">candidate division WOR-3 bacterium</name>
    <dbReference type="NCBI Taxonomy" id="2052148"/>
    <lineage>
        <taxon>Bacteria</taxon>
        <taxon>Bacteria division WOR-3</taxon>
    </lineage>
</organism>
<dbReference type="CDD" id="cd00782">
    <property type="entry name" value="MutL_Trans"/>
    <property type="match status" value="1"/>
</dbReference>
<comment type="function">
    <text evidence="4">This protein is involved in the repair of mismatches in DNA. It is required for dam-dependent methyl-directed DNA mismatch repair. May act as a 'molecular matchmaker', a protein that promotes the formation of a stable complex between two or more DNA-binding proteins in an ATP-dependent manner without itself being part of a final effector complex.</text>
</comment>
<proteinExistence type="inferred from homology"/>
<dbReference type="GO" id="GO:0004519">
    <property type="term" value="F:endonuclease activity"/>
    <property type="evidence" value="ECO:0007669"/>
    <property type="project" value="UniProtKB-KW"/>
</dbReference>
<dbReference type="InterPro" id="IPR014790">
    <property type="entry name" value="MutL_C"/>
</dbReference>
<dbReference type="InterPro" id="IPR037198">
    <property type="entry name" value="MutL_C_sf"/>
</dbReference>
<dbReference type="Gene3D" id="3.30.1370.100">
    <property type="entry name" value="MutL, C-terminal domain, regulatory subdomain"/>
    <property type="match status" value="1"/>
</dbReference>
<dbReference type="InterPro" id="IPR042121">
    <property type="entry name" value="MutL_C_regsub"/>
</dbReference>
<dbReference type="Pfam" id="PF13589">
    <property type="entry name" value="HATPase_c_3"/>
    <property type="match status" value="1"/>
</dbReference>
<feature type="domain" description="MutL C-terminal dimerisation" evidence="5">
    <location>
        <begin position="368"/>
        <end position="502"/>
    </location>
</feature>
<keyword evidence="3 4" id="KW-0234">DNA repair</keyword>
<keyword evidence="7" id="KW-0540">Nuclease</keyword>
<dbReference type="PANTHER" id="PTHR10073">
    <property type="entry name" value="DNA MISMATCH REPAIR PROTEIN MLH, PMS, MUTL"/>
    <property type="match status" value="1"/>
</dbReference>
<dbReference type="GO" id="GO:0005524">
    <property type="term" value="F:ATP binding"/>
    <property type="evidence" value="ECO:0007669"/>
    <property type="project" value="InterPro"/>
</dbReference>
<dbReference type="SUPFAM" id="SSF54211">
    <property type="entry name" value="Ribosomal protein S5 domain 2-like"/>
    <property type="match status" value="1"/>
</dbReference>
<keyword evidence="7" id="KW-0255">Endonuclease</keyword>
<dbReference type="InterPro" id="IPR020568">
    <property type="entry name" value="Ribosomal_Su5_D2-typ_SF"/>
</dbReference>
<dbReference type="AlphaFoldDB" id="A0A7C4TAS8"/>
<dbReference type="Pfam" id="PF01119">
    <property type="entry name" value="DNA_mis_repair"/>
    <property type="match status" value="1"/>
</dbReference>
<dbReference type="InterPro" id="IPR013507">
    <property type="entry name" value="DNA_mismatch_S5_2-like"/>
</dbReference>
<dbReference type="GO" id="GO:0030983">
    <property type="term" value="F:mismatched DNA binding"/>
    <property type="evidence" value="ECO:0007669"/>
    <property type="project" value="InterPro"/>
</dbReference>
<sequence length="544" mass="62485">MGKIKVLLPEVRSKIAAGEVILRPSSVVKELIENSIDARAKRIEIEIEEGGKKKIIVNDDGIGMSREDAVLSIERFTTSKIEKFEDIENVLTFGFRGEALASIVQVAQFEMETSDGIEGTKIEAIDAKDKIVTDFQRPQGTRIKVSNLFYNLPARRKFLKSPEYERRLIVDTVRTYALIFPEIHFLLDEAGRNILNLSVVQDIKMRIRQIYGQGLVEKLLQFKLSVGAVSFEGFLSSPDFLEENDLRFTYVNHRPVKYPKIYWAILDAYQNPKTPPAFLLTINVEPRLLDVNVHPTKNEVRFKDDRYIIDLLIQGIKRDIFATHRRVDYGDRVITQEGTTDARFVQERFGQYIAESLPVSSPAKESSEFWQLHNTYILAQTGSGLIIVDQHVAHERIIYEALLSEKYSNQRLLFPITIELNPDEYEVYQKTKEKLKSIGIEFKEFSARTLVIEWLPLDVKISREDLKGFFGEIKNLGDLMFEKKELAKVVACRMAIKAGQKLSQVEMQSLIDRLFACENPYICPHGRPIVIKFTLDELAKKFGR</sequence>
<evidence type="ECO:0000313" key="7">
    <source>
        <dbReference type="EMBL" id="HGV96904.1"/>
    </source>
</evidence>
<dbReference type="Gene3D" id="3.30.230.10">
    <property type="match status" value="1"/>
</dbReference>
<keyword evidence="2 4" id="KW-0227">DNA damage</keyword>